<organism evidence="9 10">
    <name type="scientific">Aquamicrobium soli</name>
    <dbReference type="NCBI Taxonomy" id="1811518"/>
    <lineage>
        <taxon>Bacteria</taxon>
        <taxon>Pseudomonadati</taxon>
        <taxon>Pseudomonadota</taxon>
        <taxon>Alphaproteobacteria</taxon>
        <taxon>Hyphomicrobiales</taxon>
        <taxon>Phyllobacteriaceae</taxon>
        <taxon>Aquamicrobium</taxon>
    </lineage>
</organism>
<evidence type="ECO:0000313" key="9">
    <source>
        <dbReference type="EMBL" id="MFC3208242.1"/>
    </source>
</evidence>
<feature type="transmembrane region" description="Helical" evidence="7">
    <location>
        <begin position="134"/>
        <end position="156"/>
    </location>
</feature>
<dbReference type="InterPro" id="IPR035906">
    <property type="entry name" value="MetI-like_sf"/>
</dbReference>
<evidence type="ECO:0000313" key="10">
    <source>
        <dbReference type="Proteomes" id="UP001595583"/>
    </source>
</evidence>
<keyword evidence="6 7" id="KW-0472">Membrane</keyword>
<dbReference type="SUPFAM" id="SSF161098">
    <property type="entry name" value="MetI-like"/>
    <property type="match status" value="1"/>
</dbReference>
<dbReference type="PANTHER" id="PTHR30151">
    <property type="entry name" value="ALKANE SULFONATE ABC TRANSPORTER-RELATED, MEMBRANE SUBUNIT"/>
    <property type="match status" value="1"/>
</dbReference>
<evidence type="ECO:0000256" key="1">
    <source>
        <dbReference type="ARBA" id="ARBA00004651"/>
    </source>
</evidence>
<keyword evidence="5 7" id="KW-1133">Transmembrane helix</keyword>
<evidence type="ECO:0000256" key="4">
    <source>
        <dbReference type="ARBA" id="ARBA00022692"/>
    </source>
</evidence>
<dbReference type="InterPro" id="IPR000515">
    <property type="entry name" value="MetI-like"/>
</dbReference>
<dbReference type="PANTHER" id="PTHR30151:SF20">
    <property type="entry name" value="ABC TRANSPORTER PERMEASE PROTEIN HI_0355-RELATED"/>
    <property type="match status" value="1"/>
</dbReference>
<evidence type="ECO:0000256" key="7">
    <source>
        <dbReference type="RuleBase" id="RU363032"/>
    </source>
</evidence>
<feature type="transmembrane region" description="Helical" evidence="7">
    <location>
        <begin position="20"/>
        <end position="39"/>
    </location>
</feature>
<dbReference type="RefSeq" id="WP_378223260.1">
    <property type="nucleotide sequence ID" value="NZ_JBHRTK010000020.1"/>
</dbReference>
<evidence type="ECO:0000259" key="8">
    <source>
        <dbReference type="PROSITE" id="PS50928"/>
    </source>
</evidence>
<accession>A0ABV7KK30</accession>
<keyword evidence="4 7" id="KW-0812">Transmembrane</keyword>
<comment type="caution">
    <text evidence="9">The sequence shown here is derived from an EMBL/GenBank/DDBJ whole genome shotgun (WGS) entry which is preliminary data.</text>
</comment>
<dbReference type="EMBL" id="JBHRTK010000020">
    <property type="protein sequence ID" value="MFC3208242.1"/>
    <property type="molecule type" value="Genomic_DNA"/>
</dbReference>
<sequence length="286" mass="30447">MTARTASFPSVLSRLGDAALPLGIMFSLLLVWEAAVHLIDIKAYVLPAPSAIFGELMTSGTKVILPQLKATLFETLAGYALAIVVAAVLSVLILYSSAFRRGVLPLIVASQTVPVITMAPVLVIWFGYNSLPRIIITAIVAFFPLTIATVTGLRSLEPQFVDFFRSLNATPAQIFFKLRLPVALPSIFGGLKVAATLAVIGATISEWVGASQGIGYLIAQDTAQLNTTRVFASLTVLGISGMALFGLVGLVERLSMPWLHKRPSLAWLRAARANGPGTGALFRSQL</sequence>
<dbReference type="Gene3D" id="1.10.3720.10">
    <property type="entry name" value="MetI-like"/>
    <property type="match status" value="1"/>
</dbReference>
<keyword evidence="3" id="KW-1003">Cell membrane</keyword>
<reference evidence="10" key="1">
    <citation type="journal article" date="2019" name="Int. J. Syst. Evol. Microbiol.">
        <title>The Global Catalogue of Microorganisms (GCM) 10K type strain sequencing project: providing services to taxonomists for standard genome sequencing and annotation.</title>
        <authorList>
            <consortium name="The Broad Institute Genomics Platform"/>
            <consortium name="The Broad Institute Genome Sequencing Center for Infectious Disease"/>
            <person name="Wu L."/>
            <person name="Ma J."/>
        </authorList>
    </citation>
    <scope>NUCLEOTIDE SEQUENCE [LARGE SCALE GENOMIC DNA]</scope>
    <source>
        <strain evidence="10">KCTC 52165</strain>
    </source>
</reference>
<evidence type="ECO:0000256" key="5">
    <source>
        <dbReference type="ARBA" id="ARBA00022989"/>
    </source>
</evidence>
<gene>
    <name evidence="9" type="ORF">ACFOHJ_18625</name>
</gene>
<comment type="subcellular location">
    <subcellularLocation>
        <location evidence="1 7">Cell membrane</location>
        <topology evidence="1 7">Multi-pass membrane protein</topology>
    </subcellularLocation>
</comment>
<feature type="transmembrane region" description="Helical" evidence="7">
    <location>
        <begin position="187"/>
        <end position="210"/>
    </location>
</feature>
<keyword evidence="10" id="KW-1185">Reference proteome</keyword>
<evidence type="ECO:0000256" key="3">
    <source>
        <dbReference type="ARBA" id="ARBA00022475"/>
    </source>
</evidence>
<name>A0ABV7KK30_9HYPH</name>
<feature type="transmembrane region" description="Helical" evidence="7">
    <location>
        <begin position="230"/>
        <end position="251"/>
    </location>
</feature>
<dbReference type="PROSITE" id="PS50928">
    <property type="entry name" value="ABC_TM1"/>
    <property type="match status" value="1"/>
</dbReference>
<dbReference type="Proteomes" id="UP001595583">
    <property type="component" value="Unassembled WGS sequence"/>
</dbReference>
<evidence type="ECO:0000256" key="2">
    <source>
        <dbReference type="ARBA" id="ARBA00022448"/>
    </source>
</evidence>
<evidence type="ECO:0000256" key="6">
    <source>
        <dbReference type="ARBA" id="ARBA00023136"/>
    </source>
</evidence>
<feature type="transmembrane region" description="Helical" evidence="7">
    <location>
        <begin position="76"/>
        <end position="95"/>
    </location>
</feature>
<keyword evidence="2 7" id="KW-0813">Transport</keyword>
<dbReference type="Pfam" id="PF00528">
    <property type="entry name" value="BPD_transp_1"/>
    <property type="match status" value="1"/>
</dbReference>
<feature type="domain" description="ABC transmembrane type-1" evidence="8">
    <location>
        <begin position="68"/>
        <end position="252"/>
    </location>
</feature>
<dbReference type="CDD" id="cd06261">
    <property type="entry name" value="TM_PBP2"/>
    <property type="match status" value="1"/>
</dbReference>
<comment type="similarity">
    <text evidence="7">Belongs to the binding-protein-dependent transport system permease family.</text>
</comment>
<proteinExistence type="inferred from homology"/>
<feature type="transmembrane region" description="Helical" evidence="7">
    <location>
        <begin position="102"/>
        <end position="128"/>
    </location>
</feature>
<protein>
    <submittedName>
        <fullName evidence="9">ABC transporter permease</fullName>
    </submittedName>
</protein>